<dbReference type="AlphaFoldDB" id="A0A4Q2L7S6"/>
<reference evidence="4 5" key="1">
    <citation type="submission" date="2019-01" db="EMBL/GenBank/DDBJ databases">
        <title>Agromyces.</title>
        <authorList>
            <person name="Li J."/>
        </authorList>
    </citation>
    <scope>NUCLEOTIDE SEQUENCE [LARGE SCALE GENOMIC DNA]</scope>
    <source>
        <strain evidence="4 5">DSM 15934</strain>
    </source>
</reference>
<accession>A0A4Q2L7S6</accession>
<dbReference type="PANTHER" id="PTHR43037:SF1">
    <property type="entry name" value="BLL1128 PROTEIN"/>
    <property type="match status" value="1"/>
</dbReference>
<feature type="signal peptide" evidence="2">
    <location>
        <begin position="1"/>
        <end position="29"/>
    </location>
</feature>
<dbReference type="PANTHER" id="PTHR43037">
    <property type="entry name" value="UNNAMED PRODUCT-RELATED"/>
    <property type="match status" value="1"/>
</dbReference>
<keyword evidence="1 2" id="KW-0732">Signal</keyword>
<feature type="chain" id="PRO_5020599959" description="Esterase Ig-like N-terminal domain-containing protein" evidence="2">
    <location>
        <begin position="30"/>
        <end position="443"/>
    </location>
</feature>
<dbReference type="OrthoDB" id="9764953at2"/>
<dbReference type="Proteomes" id="UP000293865">
    <property type="component" value="Unassembled WGS sequence"/>
</dbReference>
<dbReference type="Gene3D" id="2.60.40.2180">
    <property type="match status" value="1"/>
</dbReference>
<keyword evidence="5" id="KW-1185">Reference proteome</keyword>
<dbReference type="InterPro" id="IPR050955">
    <property type="entry name" value="Plant_Biomass_Hydrol_Est"/>
</dbReference>
<name>A0A4Q2L7S6_9MICO</name>
<comment type="caution">
    <text evidence="4">The sequence shown here is derived from an EMBL/GenBank/DDBJ whole genome shotgun (WGS) entry which is preliminary data.</text>
</comment>
<dbReference type="SUPFAM" id="SSF53474">
    <property type="entry name" value="alpha/beta-Hydrolases"/>
    <property type="match status" value="1"/>
</dbReference>
<dbReference type="Gene3D" id="3.40.50.1820">
    <property type="entry name" value="alpha/beta hydrolase"/>
    <property type="match status" value="1"/>
</dbReference>
<organism evidence="4 5">
    <name type="scientific">Agromyces albus</name>
    <dbReference type="NCBI Taxonomy" id="205332"/>
    <lineage>
        <taxon>Bacteria</taxon>
        <taxon>Bacillati</taxon>
        <taxon>Actinomycetota</taxon>
        <taxon>Actinomycetes</taxon>
        <taxon>Micrococcales</taxon>
        <taxon>Microbacteriaceae</taxon>
        <taxon>Agromyces</taxon>
    </lineage>
</organism>
<protein>
    <recommendedName>
        <fullName evidence="3">Esterase Ig-like N-terminal domain-containing protein</fullName>
    </recommendedName>
</protein>
<evidence type="ECO:0000256" key="1">
    <source>
        <dbReference type="ARBA" id="ARBA00022729"/>
    </source>
</evidence>
<dbReference type="RefSeq" id="WP_129519636.1">
    <property type="nucleotide sequence ID" value="NZ_SDPN01000005.1"/>
</dbReference>
<evidence type="ECO:0000259" key="3">
    <source>
        <dbReference type="Pfam" id="PF18435"/>
    </source>
</evidence>
<evidence type="ECO:0000256" key="2">
    <source>
        <dbReference type="SAM" id="SignalP"/>
    </source>
</evidence>
<evidence type="ECO:0000313" key="5">
    <source>
        <dbReference type="Proteomes" id="UP000293865"/>
    </source>
</evidence>
<gene>
    <name evidence="4" type="ORF">ESP51_04150</name>
</gene>
<feature type="domain" description="Esterase Ig-like N-terminal" evidence="3">
    <location>
        <begin position="43"/>
        <end position="163"/>
    </location>
</feature>
<proteinExistence type="predicted"/>
<dbReference type="EMBL" id="SDPN01000005">
    <property type="protein sequence ID" value="RXZ72371.1"/>
    <property type="molecule type" value="Genomic_DNA"/>
</dbReference>
<dbReference type="Pfam" id="PF18435">
    <property type="entry name" value="EstA_Ig_like"/>
    <property type="match status" value="1"/>
</dbReference>
<dbReference type="InterPro" id="IPR029058">
    <property type="entry name" value="AB_hydrolase_fold"/>
</dbReference>
<evidence type="ECO:0000313" key="4">
    <source>
        <dbReference type="EMBL" id="RXZ72371.1"/>
    </source>
</evidence>
<sequence>MANNTTLRVAVAATTALTSTTLGVGTAYAAPDKDPQIKAIDSTVIAEVTPIGYKVTGLAIEYSGPLDFGSTEIDTSSFAVGVTLSRPGVEPLTGTRTVVDAYTSADIAIDGQSEPGTYLILELDQNDPMAPGTYNDEYTRFYDLTNAYQVAQVNTIVGESQTVRAHPERKISNSGIRNLIVDEYDAGTYSAASGATLPFRFFTPEMNEGEKYPLVVTLHGYGESGTNNFSQIAGNQISVAFADPARQERNPAFVLSPQAGPGDPGNGGWWMAEMQAGVVELVKKTIAENPAIDPDRVYLTGLSMGSYGSWGLLPADSDLFAGALLVCGAGDEAAAAAALGDFPIWALHSIDDSVVAYDAAGSDYRIFTALEAVGNPVTWSEWAGTAPDEDQEAFAAEARDRAAATDSKHIFTTFPMGTTPLFDHGSWIPTYTNGVILDWLMAQ</sequence>
<dbReference type="InterPro" id="IPR041172">
    <property type="entry name" value="EstA_Ig-like_N"/>
</dbReference>